<name>A0A7K0BNT3_9ACTN</name>
<dbReference type="Proteomes" id="UP000487268">
    <property type="component" value="Unassembled WGS sequence"/>
</dbReference>
<dbReference type="InterPro" id="IPR051400">
    <property type="entry name" value="HAD-like_hydrolase"/>
</dbReference>
<evidence type="ECO:0000256" key="1">
    <source>
        <dbReference type="ARBA" id="ARBA00001946"/>
    </source>
</evidence>
<keyword evidence="4" id="KW-0460">Magnesium</keyword>
<dbReference type="GO" id="GO:0046872">
    <property type="term" value="F:metal ion binding"/>
    <property type="evidence" value="ECO:0007669"/>
    <property type="project" value="UniProtKB-KW"/>
</dbReference>
<dbReference type="AlphaFoldDB" id="A0A7K0BNT3"/>
<comment type="caution">
    <text evidence="5">The sequence shown here is derived from an EMBL/GenBank/DDBJ whole genome shotgun (WGS) entry which is preliminary data.</text>
</comment>
<dbReference type="Pfam" id="PF00702">
    <property type="entry name" value="Hydrolase"/>
    <property type="match status" value="1"/>
</dbReference>
<accession>A0A7K0BNT3</accession>
<keyword evidence="6" id="KW-1185">Reference proteome</keyword>
<dbReference type="GO" id="GO:0044281">
    <property type="term" value="P:small molecule metabolic process"/>
    <property type="evidence" value="ECO:0007669"/>
    <property type="project" value="UniProtKB-ARBA"/>
</dbReference>
<reference evidence="5 6" key="1">
    <citation type="submission" date="2019-10" db="EMBL/GenBank/DDBJ databases">
        <title>Actinomadura rubteroloni sp. nov. and Actinomadura macrotermitis sp. nov., isolated from the gut of fungus growing-termite Macrotermes natalensis.</title>
        <authorList>
            <person name="Benndorf R."/>
            <person name="Martin K."/>
            <person name="Kuefner M."/>
            <person name="De Beer W."/>
            <person name="Kaster A.-K."/>
            <person name="Vollmers J."/>
            <person name="Poulsen M."/>
            <person name="Beemelmanns C."/>
        </authorList>
    </citation>
    <scope>NUCLEOTIDE SEQUENCE [LARGE SCALE GENOMIC DNA]</scope>
    <source>
        <strain evidence="5 6">RB68</strain>
    </source>
</reference>
<gene>
    <name evidence="5" type="primary">gph_1</name>
    <name evidence="5" type="ORF">ACRB68_08950</name>
</gene>
<dbReference type="SFLD" id="SFLDG01129">
    <property type="entry name" value="C1.5:_HAD__Beta-PGM__Phosphata"/>
    <property type="match status" value="1"/>
</dbReference>
<evidence type="ECO:0000256" key="4">
    <source>
        <dbReference type="ARBA" id="ARBA00022842"/>
    </source>
</evidence>
<evidence type="ECO:0000313" key="6">
    <source>
        <dbReference type="Proteomes" id="UP000487268"/>
    </source>
</evidence>
<sequence length="257" mass="28349">MPPVAPSGVIRHTSAHRLRAVRGYHPDVAINAVIFDWGGTLTPWHDVELGEMWQALCSAHLPSEKVEQAARALHAAEEETWRRAHREHRSATLDEIFEIAGVEASQTLLAAWYEAWTPHTIIDPAAPPLLRGLRERGIKVGVLSNTTWPREWHERIFDRDGVLDLLDGAVYSSEIPWTKPHAEAFRAAMDAVGADDPASCVFVGDRPYDDIHGAKSAGLRAVLVPNASVPAWETAVPDAVIEDLGELLPHIDRWSAS</sequence>
<evidence type="ECO:0000256" key="2">
    <source>
        <dbReference type="ARBA" id="ARBA00022723"/>
    </source>
</evidence>
<dbReference type="PANTHER" id="PTHR46470">
    <property type="entry name" value="N-ACYLNEURAMINATE-9-PHOSPHATASE"/>
    <property type="match status" value="1"/>
</dbReference>
<proteinExistence type="predicted"/>
<dbReference type="PRINTS" id="PR00413">
    <property type="entry name" value="HADHALOGNASE"/>
</dbReference>
<dbReference type="Gene3D" id="3.40.50.1000">
    <property type="entry name" value="HAD superfamily/HAD-like"/>
    <property type="match status" value="1"/>
</dbReference>
<protein>
    <submittedName>
        <fullName evidence="5">Phosphoglycolate phosphatase</fullName>
        <ecNumber evidence="5">3.1.3.18</ecNumber>
    </submittedName>
</protein>
<dbReference type="EMBL" id="WEGH01000001">
    <property type="protein sequence ID" value="MQY02860.1"/>
    <property type="molecule type" value="Genomic_DNA"/>
</dbReference>
<dbReference type="SFLD" id="SFLDS00003">
    <property type="entry name" value="Haloacid_Dehalogenase"/>
    <property type="match status" value="1"/>
</dbReference>
<dbReference type="InterPro" id="IPR023214">
    <property type="entry name" value="HAD_sf"/>
</dbReference>
<dbReference type="NCBIfam" id="TIGR01549">
    <property type="entry name" value="HAD-SF-IA-v1"/>
    <property type="match status" value="1"/>
</dbReference>
<dbReference type="InterPro" id="IPR036412">
    <property type="entry name" value="HAD-like_sf"/>
</dbReference>
<keyword evidence="3 5" id="KW-0378">Hydrolase</keyword>
<dbReference type="InterPro" id="IPR006439">
    <property type="entry name" value="HAD-SF_hydro_IA"/>
</dbReference>
<dbReference type="EC" id="3.1.3.18" evidence="5"/>
<keyword evidence="2" id="KW-0479">Metal-binding</keyword>
<evidence type="ECO:0000313" key="5">
    <source>
        <dbReference type="EMBL" id="MQY02860.1"/>
    </source>
</evidence>
<comment type="cofactor">
    <cofactor evidence="1">
        <name>Mg(2+)</name>
        <dbReference type="ChEBI" id="CHEBI:18420"/>
    </cofactor>
</comment>
<dbReference type="SUPFAM" id="SSF56784">
    <property type="entry name" value="HAD-like"/>
    <property type="match status" value="1"/>
</dbReference>
<dbReference type="PANTHER" id="PTHR46470:SF2">
    <property type="entry name" value="GLYCERALDEHYDE 3-PHOSPHATE PHOSPHATASE"/>
    <property type="match status" value="1"/>
</dbReference>
<dbReference type="GO" id="GO:0008967">
    <property type="term" value="F:phosphoglycolate phosphatase activity"/>
    <property type="evidence" value="ECO:0007669"/>
    <property type="project" value="UniProtKB-EC"/>
</dbReference>
<organism evidence="5 6">
    <name type="scientific">Actinomadura macrotermitis</name>
    <dbReference type="NCBI Taxonomy" id="2585200"/>
    <lineage>
        <taxon>Bacteria</taxon>
        <taxon>Bacillati</taxon>
        <taxon>Actinomycetota</taxon>
        <taxon>Actinomycetes</taxon>
        <taxon>Streptosporangiales</taxon>
        <taxon>Thermomonosporaceae</taxon>
        <taxon>Actinomadura</taxon>
    </lineage>
</organism>
<evidence type="ECO:0000256" key="3">
    <source>
        <dbReference type="ARBA" id="ARBA00022801"/>
    </source>
</evidence>